<evidence type="ECO:0000256" key="2">
    <source>
        <dbReference type="ARBA" id="ARBA00022737"/>
    </source>
</evidence>
<dbReference type="InterPro" id="IPR001680">
    <property type="entry name" value="WD40_rpt"/>
</dbReference>
<dbReference type="Pfam" id="PF00400">
    <property type="entry name" value="WD40"/>
    <property type="match status" value="1"/>
</dbReference>
<protein>
    <submittedName>
        <fullName evidence="5">WD40 repeat-like protein</fullName>
    </submittedName>
</protein>
<dbReference type="AlphaFoldDB" id="A0A166GUC8"/>
<dbReference type="Proteomes" id="UP000076798">
    <property type="component" value="Unassembled WGS sequence"/>
</dbReference>
<gene>
    <name evidence="5" type="ORF">SISSUDRAFT_1030761</name>
</gene>
<dbReference type="InterPro" id="IPR019775">
    <property type="entry name" value="WD40_repeat_CS"/>
</dbReference>
<dbReference type="PROSITE" id="PS00678">
    <property type="entry name" value="WD_REPEATS_1"/>
    <property type="match status" value="1"/>
</dbReference>
<name>A0A166GUC8_9AGAM</name>
<evidence type="ECO:0000256" key="4">
    <source>
        <dbReference type="SAM" id="MobiDB-lite"/>
    </source>
</evidence>
<accession>A0A166GUC8</accession>
<evidence type="ECO:0000313" key="6">
    <source>
        <dbReference type="Proteomes" id="UP000076798"/>
    </source>
</evidence>
<evidence type="ECO:0000313" key="5">
    <source>
        <dbReference type="EMBL" id="KZT42021.1"/>
    </source>
</evidence>
<evidence type="ECO:0000256" key="3">
    <source>
        <dbReference type="PROSITE-ProRule" id="PRU00221"/>
    </source>
</evidence>
<dbReference type="SMART" id="SM00320">
    <property type="entry name" value="WD40"/>
    <property type="match status" value="3"/>
</dbReference>
<dbReference type="Gene3D" id="2.130.10.10">
    <property type="entry name" value="YVTN repeat-like/Quinoprotein amine dehydrogenase"/>
    <property type="match status" value="1"/>
</dbReference>
<feature type="repeat" description="WD" evidence="3">
    <location>
        <begin position="420"/>
        <end position="435"/>
    </location>
</feature>
<reference evidence="5 6" key="1">
    <citation type="journal article" date="2016" name="Mol. Biol. Evol.">
        <title>Comparative Genomics of Early-Diverging Mushroom-Forming Fungi Provides Insights into the Origins of Lignocellulose Decay Capabilities.</title>
        <authorList>
            <person name="Nagy L.G."/>
            <person name="Riley R."/>
            <person name="Tritt A."/>
            <person name="Adam C."/>
            <person name="Daum C."/>
            <person name="Floudas D."/>
            <person name="Sun H."/>
            <person name="Yadav J.S."/>
            <person name="Pangilinan J."/>
            <person name="Larsson K.H."/>
            <person name="Matsuura K."/>
            <person name="Barry K."/>
            <person name="Labutti K."/>
            <person name="Kuo R."/>
            <person name="Ohm R.A."/>
            <person name="Bhattacharya S.S."/>
            <person name="Shirouzu T."/>
            <person name="Yoshinaga Y."/>
            <person name="Martin F.M."/>
            <person name="Grigoriev I.V."/>
            <person name="Hibbett D.S."/>
        </authorList>
    </citation>
    <scope>NUCLEOTIDE SEQUENCE [LARGE SCALE GENOMIC DNA]</scope>
    <source>
        <strain evidence="5 6">HHB10207 ss-3</strain>
    </source>
</reference>
<dbReference type="InterPro" id="IPR015943">
    <property type="entry name" value="WD40/YVTN_repeat-like_dom_sf"/>
</dbReference>
<evidence type="ECO:0000256" key="1">
    <source>
        <dbReference type="ARBA" id="ARBA00022574"/>
    </source>
</evidence>
<feature type="region of interest" description="Disordered" evidence="4">
    <location>
        <begin position="112"/>
        <end position="135"/>
    </location>
</feature>
<keyword evidence="1 3" id="KW-0853">WD repeat</keyword>
<keyword evidence="2" id="KW-0677">Repeat</keyword>
<dbReference type="InterPro" id="IPR036322">
    <property type="entry name" value="WD40_repeat_dom_sf"/>
</dbReference>
<dbReference type="STRING" id="1314776.A0A166GUC8"/>
<proteinExistence type="predicted"/>
<keyword evidence="6" id="KW-1185">Reference proteome</keyword>
<dbReference type="OrthoDB" id="10248252at2759"/>
<dbReference type="SUPFAM" id="SSF50978">
    <property type="entry name" value="WD40 repeat-like"/>
    <property type="match status" value="1"/>
</dbReference>
<dbReference type="EMBL" id="KV428016">
    <property type="protein sequence ID" value="KZT42021.1"/>
    <property type="molecule type" value="Genomic_DNA"/>
</dbReference>
<organism evidence="5 6">
    <name type="scientific">Sistotremastrum suecicum HHB10207 ss-3</name>
    <dbReference type="NCBI Taxonomy" id="1314776"/>
    <lineage>
        <taxon>Eukaryota</taxon>
        <taxon>Fungi</taxon>
        <taxon>Dikarya</taxon>
        <taxon>Basidiomycota</taxon>
        <taxon>Agaricomycotina</taxon>
        <taxon>Agaricomycetes</taxon>
        <taxon>Sistotremastrales</taxon>
        <taxon>Sistotremastraceae</taxon>
        <taxon>Sistotremastrum</taxon>
    </lineage>
</organism>
<dbReference type="PROSITE" id="PS50082">
    <property type="entry name" value="WD_REPEATS_2"/>
    <property type="match status" value="1"/>
</dbReference>
<sequence length="491" mass="54183">MSGSQRFLESDCYSDYNLGKLATLSLSDPVVKPLDDEPTFEMITTTLEQQFYSRPQVQVRRHTVWHDLVAGPKPKHQPSKSMLWGYQAQYKEAPGSIMCIAHQNNLVVIGSATSGGQAEPEGHQRQGNRNTLPDPYNGDGNLMVLCKNRLCKVEGAHHTNQFKTLSKRPQAPIPQDQVKFYSVTGVKFDLQRAGRFVTTGDSEWTPTDLEWHPDHSLCAVATKKSNVYLNAIQTDGSNSIIKNLAKLRTSASNNHESTGKIIFGYSASSGLLFTSTESENNITGCHKAFDVSTCRERWSLQECKGSSDAMSLAPKGDTLAVVTRSNKISASIRVRSFTGSQLFGEISDISFSPDGLILALGRNDDIIDIYDTRFLRHEKVLKRLSHHPDKKTANKELYGITGVRWLQPDSALASCGHYNLVTGGADGMVRLWDVSKSLGTPEDSMVLSSSEYDVASFSLGDTADHPLVVGDCGGAIYDYRYPRGRKAYPKF</sequence>